<dbReference type="Gene3D" id="1.25.40.10">
    <property type="entry name" value="Tetratricopeptide repeat domain"/>
    <property type="match status" value="1"/>
</dbReference>
<keyword evidence="5" id="KW-0653">Protein transport</keyword>
<evidence type="ECO:0000313" key="11">
    <source>
        <dbReference type="Proteomes" id="UP001152799"/>
    </source>
</evidence>
<dbReference type="PANTHER" id="PTHR13768">
    <property type="entry name" value="SOLUBLE NSF ATTACHMENT PROTEIN SNAP"/>
    <property type="match status" value="1"/>
</dbReference>
<comment type="subcellular location">
    <subcellularLocation>
        <location evidence="1">Membrane</location>
        <topology evidence="1">Peripheral membrane protein</topology>
    </subcellularLocation>
</comment>
<dbReference type="Pfam" id="PF14938">
    <property type="entry name" value="SNAP"/>
    <property type="match status" value="1"/>
</dbReference>
<dbReference type="PANTHER" id="PTHR13768:SF2">
    <property type="entry name" value="GAMMA-SOLUBLE NSF ATTACHMENT PROTEIN"/>
    <property type="match status" value="1"/>
</dbReference>
<name>A0A9N9QG06_9CUCU</name>
<evidence type="ECO:0000256" key="9">
    <source>
        <dbReference type="SAM" id="MobiDB-lite"/>
    </source>
</evidence>
<evidence type="ECO:0000256" key="7">
    <source>
        <dbReference type="ARBA" id="ARBA00040047"/>
    </source>
</evidence>
<dbReference type="EMBL" id="OU892289">
    <property type="protein sequence ID" value="CAG9763256.1"/>
    <property type="molecule type" value="Genomic_DNA"/>
</dbReference>
<evidence type="ECO:0000256" key="5">
    <source>
        <dbReference type="ARBA" id="ARBA00022927"/>
    </source>
</evidence>
<protein>
    <recommendedName>
        <fullName evidence="7">Gamma-soluble NSF attachment protein</fullName>
    </recommendedName>
    <alternativeName>
        <fullName evidence="8">N-ethylmaleimide-sensitive factor attachment protein gamma</fullName>
    </alternativeName>
</protein>
<evidence type="ECO:0000256" key="3">
    <source>
        <dbReference type="ARBA" id="ARBA00022448"/>
    </source>
</evidence>
<reference evidence="10" key="1">
    <citation type="submission" date="2022-01" db="EMBL/GenBank/DDBJ databases">
        <authorList>
            <person name="King R."/>
        </authorList>
    </citation>
    <scope>NUCLEOTIDE SEQUENCE</scope>
</reference>
<dbReference type="GO" id="GO:0031201">
    <property type="term" value="C:SNARE complex"/>
    <property type="evidence" value="ECO:0007669"/>
    <property type="project" value="TreeGrafter"/>
</dbReference>
<dbReference type="SUPFAM" id="SSF48452">
    <property type="entry name" value="TPR-like"/>
    <property type="match status" value="1"/>
</dbReference>
<evidence type="ECO:0000256" key="2">
    <source>
        <dbReference type="ARBA" id="ARBA00010050"/>
    </source>
</evidence>
<dbReference type="GO" id="GO:0006886">
    <property type="term" value="P:intracellular protein transport"/>
    <property type="evidence" value="ECO:0007669"/>
    <property type="project" value="InterPro"/>
</dbReference>
<keyword evidence="11" id="KW-1185">Reference proteome</keyword>
<sequence>MAGNKKIEEGLELIKSAEKHLKTSLLKWRPDYESAADDYNKAATCFKNAKSYQQCKDCLLKAAEYHQQNRGLFYAAKALDQCILICKEMGDIRDIYVMAERAAYMFQSQGNPDSAVATLEKTAKILESQVPMEALNLYRHAAEISGIQDNQRASAEYTSKVARIHVKLQQFDEAADAIRREIGLHQAHESIQAVGRLVVALVLVQLARGDIVAAEKAFKEWGNYCDPPEIQNLEMLLQAYDEEDRDNAIRALNDPFIKHMDVEYAILARDLRLPQGNAVVQKKPIVENATDEYKRVRPQNDEYVPTDSYKAGDNNEEASSGHQPEDDDEYSGGGLC</sequence>
<dbReference type="GO" id="GO:0019905">
    <property type="term" value="F:syntaxin binding"/>
    <property type="evidence" value="ECO:0007669"/>
    <property type="project" value="TreeGrafter"/>
</dbReference>
<evidence type="ECO:0000256" key="8">
    <source>
        <dbReference type="ARBA" id="ARBA00042485"/>
    </source>
</evidence>
<dbReference type="GO" id="GO:0005774">
    <property type="term" value="C:vacuolar membrane"/>
    <property type="evidence" value="ECO:0007669"/>
    <property type="project" value="TreeGrafter"/>
</dbReference>
<feature type="region of interest" description="Disordered" evidence="9">
    <location>
        <begin position="292"/>
        <end position="336"/>
    </location>
</feature>
<keyword evidence="4" id="KW-0931">ER-Golgi transport</keyword>
<proteinExistence type="inferred from homology"/>
<dbReference type="InterPro" id="IPR000744">
    <property type="entry name" value="NSF_attach"/>
</dbReference>
<dbReference type="AlphaFoldDB" id="A0A9N9QG06"/>
<evidence type="ECO:0000256" key="6">
    <source>
        <dbReference type="ARBA" id="ARBA00023136"/>
    </source>
</evidence>
<dbReference type="FunFam" id="1.25.40.10:FF:000477">
    <property type="entry name" value="gamma-soluble NSF attachment protein"/>
    <property type="match status" value="1"/>
</dbReference>
<dbReference type="InterPro" id="IPR011990">
    <property type="entry name" value="TPR-like_helical_dom_sf"/>
</dbReference>
<dbReference type="GO" id="GO:0005483">
    <property type="term" value="F:soluble NSF attachment protein activity"/>
    <property type="evidence" value="ECO:0007669"/>
    <property type="project" value="TreeGrafter"/>
</dbReference>
<comment type="similarity">
    <text evidence="2">Belongs to the SNAP family.</text>
</comment>
<keyword evidence="6" id="KW-0472">Membrane</keyword>
<organism evidence="10 11">
    <name type="scientific">Ceutorhynchus assimilis</name>
    <name type="common">cabbage seed weevil</name>
    <dbReference type="NCBI Taxonomy" id="467358"/>
    <lineage>
        <taxon>Eukaryota</taxon>
        <taxon>Metazoa</taxon>
        <taxon>Ecdysozoa</taxon>
        <taxon>Arthropoda</taxon>
        <taxon>Hexapoda</taxon>
        <taxon>Insecta</taxon>
        <taxon>Pterygota</taxon>
        <taxon>Neoptera</taxon>
        <taxon>Endopterygota</taxon>
        <taxon>Coleoptera</taxon>
        <taxon>Polyphaga</taxon>
        <taxon>Cucujiformia</taxon>
        <taxon>Curculionidae</taxon>
        <taxon>Ceutorhynchinae</taxon>
        <taxon>Ceutorhynchus</taxon>
    </lineage>
</organism>
<accession>A0A9N9QG06</accession>
<dbReference type="OrthoDB" id="26569at2759"/>
<evidence type="ECO:0000313" key="10">
    <source>
        <dbReference type="EMBL" id="CAG9763256.1"/>
    </source>
</evidence>
<dbReference type="Proteomes" id="UP001152799">
    <property type="component" value="Chromosome 13"/>
</dbReference>
<evidence type="ECO:0000256" key="1">
    <source>
        <dbReference type="ARBA" id="ARBA00004170"/>
    </source>
</evidence>
<gene>
    <name evidence="10" type="ORF">CEUTPL_LOCUS3924</name>
</gene>
<dbReference type="GO" id="GO:0016192">
    <property type="term" value="P:vesicle-mediated transport"/>
    <property type="evidence" value="ECO:0007669"/>
    <property type="project" value="UniProtKB-KW"/>
</dbReference>
<evidence type="ECO:0000256" key="4">
    <source>
        <dbReference type="ARBA" id="ARBA00022892"/>
    </source>
</evidence>
<keyword evidence="3" id="KW-0813">Transport</keyword>